<accession>A0ABR3NEG4</accession>
<keyword evidence="2" id="KW-1185">Reference proteome</keyword>
<evidence type="ECO:0000313" key="1">
    <source>
        <dbReference type="EMBL" id="KAL1275065.1"/>
    </source>
</evidence>
<evidence type="ECO:0000313" key="2">
    <source>
        <dbReference type="Proteomes" id="UP001558613"/>
    </source>
</evidence>
<reference evidence="1 2" key="1">
    <citation type="submission" date="2023-09" db="EMBL/GenBank/DDBJ databases">
        <authorList>
            <person name="Wang M."/>
        </authorList>
    </citation>
    <scope>NUCLEOTIDE SEQUENCE [LARGE SCALE GENOMIC DNA]</scope>
    <source>
        <strain evidence="1">GT-2023</strain>
        <tissue evidence="1">Liver</tissue>
    </source>
</reference>
<dbReference type="EMBL" id="JAYMGO010000005">
    <property type="protein sequence ID" value="KAL1275065.1"/>
    <property type="molecule type" value="Genomic_DNA"/>
</dbReference>
<organism evidence="1 2">
    <name type="scientific">Cirrhinus molitorella</name>
    <name type="common">mud carp</name>
    <dbReference type="NCBI Taxonomy" id="172907"/>
    <lineage>
        <taxon>Eukaryota</taxon>
        <taxon>Metazoa</taxon>
        <taxon>Chordata</taxon>
        <taxon>Craniata</taxon>
        <taxon>Vertebrata</taxon>
        <taxon>Euteleostomi</taxon>
        <taxon>Actinopterygii</taxon>
        <taxon>Neopterygii</taxon>
        <taxon>Teleostei</taxon>
        <taxon>Ostariophysi</taxon>
        <taxon>Cypriniformes</taxon>
        <taxon>Cyprinidae</taxon>
        <taxon>Labeoninae</taxon>
        <taxon>Labeonini</taxon>
        <taxon>Cirrhinus</taxon>
    </lineage>
</organism>
<protein>
    <submittedName>
        <fullName evidence="1">Uncharacterized protein</fullName>
    </submittedName>
</protein>
<proteinExistence type="predicted"/>
<comment type="caution">
    <text evidence="1">The sequence shown here is derived from an EMBL/GenBank/DDBJ whole genome shotgun (WGS) entry which is preliminary data.</text>
</comment>
<name>A0ABR3NEG4_9TELE</name>
<gene>
    <name evidence="1" type="ORF">QQF64_027879</name>
</gene>
<dbReference type="Proteomes" id="UP001558613">
    <property type="component" value="Unassembled WGS sequence"/>
</dbReference>
<sequence length="76" mass="8300">MGCAICTQLIDMWSASGSRRGQTSMDMSRLPEVTQQDYHRLSGLHYTSSFSDAEDCCDDITSTSSSSSSDYLGIDC</sequence>